<name>A0A2J6QM26_9HELO</name>
<dbReference type="InterPro" id="IPR002347">
    <property type="entry name" value="SDR_fam"/>
</dbReference>
<dbReference type="Pfam" id="PF00106">
    <property type="entry name" value="adh_short"/>
    <property type="match status" value="1"/>
</dbReference>
<organism evidence="3 4">
    <name type="scientific">Hyaloscypha hepaticicola</name>
    <dbReference type="NCBI Taxonomy" id="2082293"/>
    <lineage>
        <taxon>Eukaryota</taxon>
        <taxon>Fungi</taxon>
        <taxon>Dikarya</taxon>
        <taxon>Ascomycota</taxon>
        <taxon>Pezizomycotina</taxon>
        <taxon>Leotiomycetes</taxon>
        <taxon>Helotiales</taxon>
        <taxon>Hyaloscyphaceae</taxon>
        <taxon>Hyaloscypha</taxon>
    </lineage>
</organism>
<dbReference type="GO" id="GO:0016491">
    <property type="term" value="F:oxidoreductase activity"/>
    <property type="evidence" value="ECO:0007669"/>
    <property type="project" value="UniProtKB-KW"/>
</dbReference>
<comment type="similarity">
    <text evidence="1">Belongs to the short-chain dehydrogenases/reductases (SDR) family.</text>
</comment>
<evidence type="ECO:0000313" key="4">
    <source>
        <dbReference type="Proteomes" id="UP000235672"/>
    </source>
</evidence>
<evidence type="ECO:0000256" key="1">
    <source>
        <dbReference type="ARBA" id="ARBA00006484"/>
    </source>
</evidence>
<dbReference type="STRING" id="1745343.A0A2J6QM26"/>
<keyword evidence="2" id="KW-0560">Oxidoreductase</keyword>
<dbReference type="Gene3D" id="3.40.50.720">
    <property type="entry name" value="NAD(P)-binding Rossmann-like Domain"/>
    <property type="match status" value="1"/>
</dbReference>
<dbReference type="OrthoDB" id="191139at2759"/>
<keyword evidence="4" id="KW-1185">Reference proteome</keyword>
<accession>A0A2J6QM26</accession>
<reference evidence="3 4" key="1">
    <citation type="submission" date="2016-05" db="EMBL/GenBank/DDBJ databases">
        <title>A degradative enzymes factory behind the ericoid mycorrhizal symbiosis.</title>
        <authorList>
            <consortium name="DOE Joint Genome Institute"/>
            <person name="Martino E."/>
            <person name="Morin E."/>
            <person name="Grelet G."/>
            <person name="Kuo A."/>
            <person name="Kohler A."/>
            <person name="Daghino S."/>
            <person name="Barry K."/>
            <person name="Choi C."/>
            <person name="Cichocki N."/>
            <person name="Clum A."/>
            <person name="Copeland A."/>
            <person name="Hainaut M."/>
            <person name="Haridas S."/>
            <person name="Labutti K."/>
            <person name="Lindquist E."/>
            <person name="Lipzen A."/>
            <person name="Khouja H.-R."/>
            <person name="Murat C."/>
            <person name="Ohm R."/>
            <person name="Olson A."/>
            <person name="Spatafora J."/>
            <person name="Veneault-Fourrey C."/>
            <person name="Henrissat B."/>
            <person name="Grigoriev I."/>
            <person name="Martin F."/>
            <person name="Perotto S."/>
        </authorList>
    </citation>
    <scope>NUCLEOTIDE SEQUENCE [LARGE SCALE GENOMIC DNA]</scope>
    <source>
        <strain evidence="3 4">UAMH 7357</strain>
    </source>
</reference>
<dbReference type="Proteomes" id="UP000235672">
    <property type="component" value="Unassembled WGS sequence"/>
</dbReference>
<protein>
    <submittedName>
        <fullName evidence="3">Dehydrogenase with different specificitie</fullName>
    </submittedName>
</protein>
<dbReference type="SUPFAM" id="SSF51735">
    <property type="entry name" value="NAD(P)-binding Rossmann-fold domains"/>
    <property type="match status" value="1"/>
</dbReference>
<dbReference type="EMBL" id="KZ613466">
    <property type="protein sequence ID" value="PMD27291.1"/>
    <property type="molecule type" value="Genomic_DNA"/>
</dbReference>
<dbReference type="PANTHER" id="PTHR24320:SF154">
    <property type="entry name" value="OXIDOREDUCTASE, SHORT-CHAIN DEHYDROGENASE_REDUCTASE FAMILY (AFU_ORTHOLOGUE AFUA_2G04560)"/>
    <property type="match status" value="1"/>
</dbReference>
<gene>
    <name evidence="3" type="ORF">NA56DRAFT_667631</name>
</gene>
<evidence type="ECO:0000256" key="2">
    <source>
        <dbReference type="ARBA" id="ARBA00023002"/>
    </source>
</evidence>
<dbReference type="InterPro" id="IPR036291">
    <property type="entry name" value="NAD(P)-bd_dom_sf"/>
</dbReference>
<dbReference type="PANTHER" id="PTHR24320">
    <property type="entry name" value="RETINOL DEHYDROGENASE"/>
    <property type="match status" value="1"/>
</dbReference>
<evidence type="ECO:0000313" key="3">
    <source>
        <dbReference type="EMBL" id="PMD27291.1"/>
    </source>
</evidence>
<dbReference type="PRINTS" id="PR00081">
    <property type="entry name" value="GDHRDH"/>
</dbReference>
<sequence>MSHFGKKIFDVESDIPDLSGKVILVTGGNSGIGRPTCLYLAKHNPARIIIVARNPKTGETILQEIQDAAPTVEVTFLECNLGSFASIQSAAKQVLSSTQRLDVLLCNAGILDAPLSLSEDGYEIHFGVNYLGHALLIKFLLPLLFKTTQIQPDVRIILLASSGYRFHDPRGIIFKDLKTTQQSLSRLGMFGGMLRYFQSKLAIILYTVELSRRYPMLKVVAAHPGIVDTHLTPHWVKANALTRFITAGSEGGMKKPEEGSWNQLWAATGTGVVSGEYYEPVGVLGTRTKKSKDPELRKELWDWTEEQLQSWTA</sequence>
<proteinExistence type="inferred from homology"/>
<dbReference type="AlphaFoldDB" id="A0A2J6QM26"/>